<comment type="subcellular location">
    <subcellularLocation>
        <location evidence="1">Nucleus</location>
    </subcellularLocation>
</comment>
<dbReference type="PANTHER" id="PTHR31669:SF302">
    <property type="entry name" value="PROTEIN FAR1-RELATED SEQUENCE"/>
    <property type="match status" value="1"/>
</dbReference>
<comment type="caution">
    <text evidence="3">The sequence shown here is derived from an EMBL/GenBank/DDBJ whole genome shotgun (WGS) entry which is preliminary data.</text>
</comment>
<feature type="region of interest" description="Disordered" evidence="2">
    <location>
        <begin position="1"/>
        <end position="23"/>
    </location>
</feature>
<protein>
    <recommendedName>
        <fullName evidence="1">Protein FAR1-RELATED SEQUENCE</fullName>
    </recommendedName>
</protein>
<reference evidence="3" key="1">
    <citation type="submission" date="2023-02" db="EMBL/GenBank/DDBJ databases">
        <title>Genome of toxic invasive species Heracleum sosnowskyi carries increased number of genes despite the absence of recent whole-genome duplications.</title>
        <authorList>
            <person name="Schelkunov M."/>
            <person name="Shtratnikova V."/>
            <person name="Makarenko M."/>
            <person name="Klepikova A."/>
            <person name="Omelchenko D."/>
            <person name="Novikova G."/>
            <person name="Obukhova E."/>
            <person name="Bogdanov V."/>
            <person name="Penin A."/>
            <person name="Logacheva M."/>
        </authorList>
    </citation>
    <scope>NUCLEOTIDE SEQUENCE</scope>
    <source>
        <strain evidence="3">Hsosn_3</strain>
        <tissue evidence="3">Leaf</tissue>
    </source>
</reference>
<keyword evidence="4" id="KW-1185">Reference proteome</keyword>
<keyword evidence="1" id="KW-0479">Metal-binding</keyword>
<comment type="similarity">
    <text evidence="1">Belongs to the FHY3/FAR1 family.</text>
</comment>
<evidence type="ECO:0000256" key="1">
    <source>
        <dbReference type="RuleBase" id="RU367018"/>
    </source>
</evidence>
<organism evidence="3 4">
    <name type="scientific">Heracleum sosnowskyi</name>
    <dbReference type="NCBI Taxonomy" id="360622"/>
    <lineage>
        <taxon>Eukaryota</taxon>
        <taxon>Viridiplantae</taxon>
        <taxon>Streptophyta</taxon>
        <taxon>Embryophyta</taxon>
        <taxon>Tracheophyta</taxon>
        <taxon>Spermatophyta</taxon>
        <taxon>Magnoliopsida</taxon>
        <taxon>eudicotyledons</taxon>
        <taxon>Gunneridae</taxon>
        <taxon>Pentapetalae</taxon>
        <taxon>asterids</taxon>
        <taxon>campanulids</taxon>
        <taxon>Apiales</taxon>
        <taxon>Apiaceae</taxon>
        <taxon>Apioideae</taxon>
        <taxon>apioid superclade</taxon>
        <taxon>Tordylieae</taxon>
        <taxon>Tordyliinae</taxon>
        <taxon>Heracleum</taxon>
    </lineage>
</organism>
<dbReference type="GO" id="GO:0005634">
    <property type="term" value="C:nucleus"/>
    <property type="evidence" value="ECO:0007669"/>
    <property type="project" value="UniProtKB-SubCell"/>
</dbReference>
<dbReference type="InterPro" id="IPR031052">
    <property type="entry name" value="FHY3/FAR1"/>
</dbReference>
<proteinExistence type="inferred from homology"/>
<keyword evidence="1" id="KW-0863">Zinc-finger</keyword>
<reference evidence="3" key="2">
    <citation type="submission" date="2023-05" db="EMBL/GenBank/DDBJ databases">
        <authorList>
            <person name="Schelkunov M.I."/>
        </authorList>
    </citation>
    <scope>NUCLEOTIDE SEQUENCE</scope>
    <source>
        <strain evidence="3">Hsosn_3</strain>
        <tissue evidence="3">Leaf</tissue>
    </source>
</reference>
<dbReference type="PANTHER" id="PTHR31669">
    <property type="entry name" value="PROTEIN FAR1-RELATED SEQUENCE 10-RELATED"/>
    <property type="match status" value="1"/>
</dbReference>
<accession>A0AAD8J8F6</accession>
<feature type="compositionally biased region" description="Basic and acidic residues" evidence="2">
    <location>
        <begin position="256"/>
        <end position="268"/>
    </location>
</feature>
<gene>
    <name evidence="3" type="ORF">POM88_009262</name>
</gene>
<dbReference type="AlphaFoldDB" id="A0AAD8J8F6"/>
<keyword evidence="1" id="KW-0862">Zinc</keyword>
<sequence length="336" mass="39134">MEEHEHISQETNHNNEIHSEDNYNERLETPYVGMVFETWEEAQKYYGDYGRQEGFWIRIRSSSKARASLDEAHACSCQKSNRSTFFAGMNTTGRSESTNSKFDHLVTPTTNLKEFMIKFDDSLKRIKKRESDEDYDTEHKFRIVKDDEFLLKHAAKVYTRNVYNKFKYELSQVNKYKVEEHEAQDSYNIYMVKRKFGEPEELVVKLNLQTYEESAKLACIASFSHKDCLIYTEAMKDLSKKLNKDKVPLSAISEKANGHPDGTSHPDDTNAPSILLLDPNISQTKGRKKDVNTSGRLKSSIELSSERKKRKYNGLSHLAIEMLSKMRKFHMKNDHE</sequence>
<evidence type="ECO:0000256" key="2">
    <source>
        <dbReference type="SAM" id="MobiDB-lite"/>
    </source>
</evidence>
<dbReference type="GO" id="GO:0006355">
    <property type="term" value="P:regulation of DNA-templated transcription"/>
    <property type="evidence" value="ECO:0007669"/>
    <property type="project" value="UniProtKB-UniRule"/>
</dbReference>
<feature type="region of interest" description="Disordered" evidence="2">
    <location>
        <begin position="253"/>
        <end position="273"/>
    </location>
</feature>
<evidence type="ECO:0000313" key="4">
    <source>
        <dbReference type="Proteomes" id="UP001237642"/>
    </source>
</evidence>
<keyword evidence="1" id="KW-0539">Nucleus</keyword>
<comment type="function">
    <text evidence="1">Putative transcription activator involved in regulating light control of development.</text>
</comment>
<dbReference type="EMBL" id="JAUIZM010000002">
    <property type="protein sequence ID" value="KAK1399399.1"/>
    <property type="molecule type" value="Genomic_DNA"/>
</dbReference>
<dbReference type="Proteomes" id="UP001237642">
    <property type="component" value="Unassembled WGS sequence"/>
</dbReference>
<dbReference type="GO" id="GO:0008270">
    <property type="term" value="F:zinc ion binding"/>
    <property type="evidence" value="ECO:0007669"/>
    <property type="project" value="UniProtKB-UniRule"/>
</dbReference>
<name>A0AAD8J8F6_9APIA</name>
<evidence type="ECO:0000313" key="3">
    <source>
        <dbReference type="EMBL" id="KAK1399399.1"/>
    </source>
</evidence>